<dbReference type="RefSeq" id="XP_052753810.1">
    <property type="nucleotide sequence ID" value="XM_052897850.1"/>
</dbReference>
<gene>
    <name evidence="3" type="primary">LOC113523081</name>
</gene>
<protein>
    <submittedName>
        <fullName evidence="3">Uncharacterized protein LOC113523081</fullName>
    </submittedName>
</protein>
<organism evidence="2 3">
    <name type="scientific">Galleria mellonella</name>
    <name type="common">Greater wax moth</name>
    <dbReference type="NCBI Taxonomy" id="7137"/>
    <lineage>
        <taxon>Eukaryota</taxon>
        <taxon>Metazoa</taxon>
        <taxon>Ecdysozoa</taxon>
        <taxon>Arthropoda</taxon>
        <taxon>Hexapoda</taxon>
        <taxon>Insecta</taxon>
        <taxon>Pterygota</taxon>
        <taxon>Neoptera</taxon>
        <taxon>Endopterygota</taxon>
        <taxon>Lepidoptera</taxon>
        <taxon>Glossata</taxon>
        <taxon>Ditrysia</taxon>
        <taxon>Pyraloidea</taxon>
        <taxon>Pyralidae</taxon>
        <taxon>Galleriinae</taxon>
        <taxon>Galleria</taxon>
    </lineage>
</organism>
<evidence type="ECO:0000313" key="3">
    <source>
        <dbReference type="RefSeq" id="XP_052753810.1"/>
    </source>
</evidence>
<name>A0ABM3MRI2_GALME</name>
<proteinExistence type="predicted"/>
<accession>A0ABM3MRI2</accession>
<evidence type="ECO:0000313" key="2">
    <source>
        <dbReference type="Proteomes" id="UP001652740"/>
    </source>
</evidence>
<evidence type="ECO:0000256" key="1">
    <source>
        <dbReference type="SAM" id="SignalP"/>
    </source>
</evidence>
<dbReference type="GeneID" id="113523081"/>
<keyword evidence="2" id="KW-1185">Reference proteome</keyword>
<keyword evidence="1" id="KW-0732">Signal</keyword>
<dbReference type="Proteomes" id="UP001652740">
    <property type="component" value="Unplaced"/>
</dbReference>
<feature type="signal peptide" evidence="1">
    <location>
        <begin position="1"/>
        <end position="18"/>
    </location>
</feature>
<feature type="chain" id="PRO_5046098842" evidence="1">
    <location>
        <begin position="19"/>
        <end position="442"/>
    </location>
</feature>
<reference evidence="3" key="1">
    <citation type="submission" date="2025-08" db="UniProtKB">
        <authorList>
            <consortium name="RefSeq"/>
        </authorList>
    </citation>
    <scope>IDENTIFICATION</scope>
    <source>
        <tissue evidence="3">Whole larvae</tissue>
    </source>
</reference>
<sequence length="442" mass="51890">MTKLVAIVACLLSTVIKSQYISVNRKLVSNAVSCDNNKTALVEHFFNIIFTEFHQAPPVCVCVQMCIDQPTYCYPNGCLKKADRKNVNNDRSLNQPYQETQIENNRPVMFLVDKYDPKTQYLSEKYMEKNLVPKDKTLIKDLHLDSFDKRYKMFYNNRKVPKLDFRYDLRKQVNNMKSNIYKVEAIDVTKTRWPLNKHINGNTQKYYYEKKFGDKFGERQRNKILAHSDFGTKPFYSTKYFKRDIKKKNDDDGMNMNTLYVIEKQDSNANNNNFSLESLINNLIESNVEVTNKTEFDLNVELNNPIHYDKNVDLLNSTEVILKNNTIELRNETIDANVSNYTNELEESKYVNNTNVFREKNYKNKFSDMIASLSKQIEKQNNTSLEIMKQFIGMNIKTKTDPNISIESYKIIHNYTSTESAFKKMITNKTFDESLDKNVKSR</sequence>